<gene>
    <name evidence="1" type="ORF">ACOC_LOCUS4146</name>
</gene>
<dbReference type="SUPFAM" id="SSF47576">
    <property type="entry name" value="Calponin-homology domain, CH-domain"/>
    <property type="match status" value="1"/>
</dbReference>
<dbReference type="InterPro" id="IPR036872">
    <property type="entry name" value="CH_dom_sf"/>
</dbReference>
<protein>
    <submittedName>
        <fullName evidence="3">Calponin-homology (CH) domain-containing protein</fullName>
    </submittedName>
</protein>
<organism evidence="3">
    <name type="scientific">Angiostrongylus costaricensis</name>
    <name type="common">Nematode worm</name>
    <dbReference type="NCBI Taxonomy" id="334426"/>
    <lineage>
        <taxon>Eukaryota</taxon>
        <taxon>Metazoa</taxon>
        <taxon>Ecdysozoa</taxon>
        <taxon>Nematoda</taxon>
        <taxon>Chromadorea</taxon>
        <taxon>Rhabditida</taxon>
        <taxon>Rhabditina</taxon>
        <taxon>Rhabditomorpha</taxon>
        <taxon>Strongyloidea</taxon>
        <taxon>Metastrongylidae</taxon>
        <taxon>Angiostrongylus</taxon>
    </lineage>
</organism>
<evidence type="ECO:0000313" key="1">
    <source>
        <dbReference type="EMBL" id="VDM55731.1"/>
    </source>
</evidence>
<keyword evidence="2" id="KW-1185">Reference proteome</keyword>
<dbReference type="Gene3D" id="1.10.418.10">
    <property type="entry name" value="Calponin-like domain"/>
    <property type="match status" value="1"/>
</dbReference>
<accession>A0A0R3PIG8</accession>
<sequence length="138" mass="15815">MANHFEKETRLEVVDLVVDFGDGVLLMNLLEIVSGEKIGWPISYRKTQEHSNCYVRVNPLELEDNYYEEEGERGERKNMPKMHFYYGASVKRPVTATSGRPLEAEDVDAARPDENSVIICMPLYHHFPKRKTELNGGG</sequence>
<proteinExistence type="predicted"/>
<evidence type="ECO:0000313" key="2">
    <source>
        <dbReference type="Proteomes" id="UP000267027"/>
    </source>
</evidence>
<evidence type="ECO:0000313" key="3">
    <source>
        <dbReference type="WBParaSite" id="ACOC_0000414501-mRNA-1"/>
    </source>
</evidence>
<dbReference type="AlphaFoldDB" id="A0A0R3PIG8"/>
<dbReference type="WBParaSite" id="ACOC_0000414501-mRNA-1">
    <property type="protein sequence ID" value="ACOC_0000414501-mRNA-1"/>
    <property type="gene ID" value="ACOC_0000414501"/>
</dbReference>
<reference evidence="3" key="1">
    <citation type="submission" date="2017-02" db="UniProtKB">
        <authorList>
            <consortium name="WormBaseParasite"/>
        </authorList>
    </citation>
    <scope>IDENTIFICATION</scope>
</reference>
<dbReference type="STRING" id="334426.A0A0R3PIG8"/>
<reference evidence="1 2" key="2">
    <citation type="submission" date="2018-11" db="EMBL/GenBank/DDBJ databases">
        <authorList>
            <consortium name="Pathogen Informatics"/>
        </authorList>
    </citation>
    <scope>NUCLEOTIDE SEQUENCE [LARGE SCALE GENOMIC DNA]</scope>
    <source>
        <strain evidence="1 2">Costa Rica</strain>
    </source>
</reference>
<dbReference type="EMBL" id="UYYA01002182">
    <property type="protein sequence ID" value="VDM55731.1"/>
    <property type="molecule type" value="Genomic_DNA"/>
</dbReference>
<name>A0A0R3PIG8_ANGCS</name>
<dbReference type="Proteomes" id="UP000267027">
    <property type="component" value="Unassembled WGS sequence"/>
</dbReference>